<dbReference type="OrthoDB" id="346571at2759"/>
<dbReference type="EMBL" id="HG670333">
    <property type="protein sequence ID" value="CDI76203.1"/>
    <property type="molecule type" value="Genomic_DNA"/>
</dbReference>
<dbReference type="GeneID" id="25269743"/>
<feature type="compositionally biased region" description="Polar residues" evidence="1">
    <location>
        <begin position="202"/>
        <end position="213"/>
    </location>
</feature>
<evidence type="ECO:0008006" key="4">
    <source>
        <dbReference type="Google" id="ProtNLM"/>
    </source>
</evidence>
<gene>
    <name evidence="2" type="ORF">EAH_00016730</name>
</gene>
<dbReference type="AlphaFoldDB" id="U6GA42"/>
<keyword evidence="3" id="KW-1185">Reference proteome</keyword>
<evidence type="ECO:0000256" key="1">
    <source>
        <dbReference type="SAM" id="MobiDB-lite"/>
    </source>
</evidence>
<protein>
    <recommendedName>
        <fullName evidence="4">SAP domain-containing protein</fullName>
    </recommendedName>
</protein>
<proteinExistence type="predicted"/>
<reference evidence="2" key="1">
    <citation type="submission" date="2013-10" db="EMBL/GenBank/DDBJ databases">
        <title>Genomic analysis of the causative agents of coccidiosis in chickens.</title>
        <authorList>
            <person name="Reid A.J."/>
            <person name="Blake D."/>
            <person name="Billington K."/>
            <person name="Browne H."/>
            <person name="Dunn M."/>
            <person name="Hung S."/>
            <person name="Kawahara F."/>
            <person name="Miranda-Saavedra D."/>
            <person name="Mourier T."/>
            <person name="Nagra H."/>
            <person name="Otto T.D."/>
            <person name="Rawlings N."/>
            <person name="Sanchez A."/>
            <person name="Sanders M."/>
            <person name="Subramaniam C."/>
            <person name="Tay Y."/>
            <person name="Dear P."/>
            <person name="Doerig C."/>
            <person name="Gruber A."/>
            <person name="Parkinson J."/>
            <person name="Shirley M."/>
            <person name="Wan K.L."/>
            <person name="Berriman M."/>
            <person name="Tomley F."/>
            <person name="Pain A."/>
        </authorList>
    </citation>
    <scope>NUCLEOTIDE SEQUENCE</scope>
    <source>
        <strain evidence="2">Houghton</strain>
    </source>
</reference>
<organism evidence="2 3">
    <name type="scientific">Eimeria acervulina</name>
    <name type="common">Coccidian parasite</name>
    <dbReference type="NCBI Taxonomy" id="5801"/>
    <lineage>
        <taxon>Eukaryota</taxon>
        <taxon>Sar</taxon>
        <taxon>Alveolata</taxon>
        <taxon>Apicomplexa</taxon>
        <taxon>Conoidasida</taxon>
        <taxon>Coccidia</taxon>
        <taxon>Eucoccidiorida</taxon>
        <taxon>Eimeriorina</taxon>
        <taxon>Eimeriidae</taxon>
        <taxon>Eimeria</taxon>
    </lineage>
</organism>
<reference evidence="2" key="2">
    <citation type="submission" date="2013-10" db="EMBL/GenBank/DDBJ databases">
        <authorList>
            <person name="Aslett M."/>
        </authorList>
    </citation>
    <scope>NUCLEOTIDE SEQUENCE</scope>
    <source>
        <strain evidence="2">Houghton</strain>
    </source>
</reference>
<evidence type="ECO:0000313" key="2">
    <source>
        <dbReference type="EMBL" id="CDI76203.1"/>
    </source>
</evidence>
<dbReference type="VEuPathDB" id="ToxoDB:EAH_00016730"/>
<feature type="region of interest" description="Disordered" evidence="1">
    <location>
        <begin position="180"/>
        <end position="238"/>
    </location>
</feature>
<name>U6GA42_EIMAC</name>
<accession>U6GA42</accession>
<dbReference type="RefSeq" id="XP_013253223.1">
    <property type="nucleotide sequence ID" value="XM_013397769.1"/>
</dbReference>
<dbReference type="Proteomes" id="UP000018050">
    <property type="component" value="Unassembled WGS sequence"/>
</dbReference>
<sequence length="291" mass="32867">MDILLTVKLTSRQLRLRRSPSTSVSPQLDSSSTPSSFMHCNTRRLALHGAPAPYFVVNPHLFEDPQLWPTERLRQLCSEFGCSPYGSRSALVGRLQDLDWDPTTDAPIDCFAAEDCVQQQQQQEGDEALSHLPLSSVCTAEGMRAALEESQPAAVSVKPVLMRRDSEELCSYEALRMSSIQRAASESPQDKKTERKQRKTDASSADSAQQQNMNRRRGTKRRREESATEMQAATSPRKQIKFCPFNNVQLITTHKLDYDSKETEEKILKGLFSSSLVFFRSSIYNKPFIDI</sequence>
<feature type="compositionally biased region" description="Polar residues" evidence="1">
    <location>
        <begin position="228"/>
        <end position="237"/>
    </location>
</feature>
<dbReference type="OMA" id="FEDPQLW"/>
<evidence type="ECO:0000313" key="3">
    <source>
        <dbReference type="Proteomes" id="UP000018050"/>
    </source>
</evidence>